<dbReference type="GO" id="GO:0030894">
    <property type="term" value="C:replisome"/>
    <property type="evidence" value="ECO:0007669"/>
    <property type="project" value="InterPro"/>
</dbReference>
<dbReference type="Pfam" id="PF22657">
    <property type="entry name" value="SSB_1"/>
    <property type="match status" value="1"/>
</dbReference>
<accession>A2SG00</accession>
<dbReference type="InterPro" id="IPR012340">
    <property type="entry name" value="NA-bd_OB-fold"/>
</dbReference>
<dbReference type="KEGG" id="mpt:Mpe_A1527"/>
<dbReference type="Gene3D" id="2.40.50.140">
    <property type="entry name" value="Nucleic acid-binding proteins"/>
    <property type="match status" value="1"/>
</dbReference>
<name>A2SG00_METPP</name>
<sequence length="84" mass="8802">MRYTPAGLPALDLSLRHESQVTEAGHPRRVSLEIRAVGIGAVAEQLGKLAVGDTAGFAGFLGSHRNGKGVLLHITEFDAQPASL</sequence>
<dbReference type="SUPFAM" id="SSF50249">
    <property type="entry name" value="Nucleic acid-binding proteins"/>
    <property type="match status" value="1"/>
</dbReference>
<dbReference type="Proteomes" id="UP000000366">
    <property type="component" value="Chromosome"/>
</dbReference>
<dbReference type="PIRSF" id="PIRSF003135">
    <property type="entry name" value="Primosomal_n"/>
    <property type="match status" value="1"/>
</dbReference>
<keyword evidence="2" id="KW-1185">Reference proteome</keyword>
<dbReference type="GO" id="GO:0003697">
    <property type="term" value="F:single-stranded DNA binding"/>
    <property type="evidence" value="ECO:0007669"/>
    <property type="project" value="InterPro"/>
</dbReference>
<gene>
    <name evidence="1" type="ordered locus">Mpe_A1527</name>
</gene>
<dbReference type="EMBL" id="CP000555">
    <property type="protein sequence ID" value="ABM94489.1"/>
    <property type="molecule type" value="Genomic_DNA"/>
</dbReference>
<reference evidence="1 2" key="1">
    <citation type="journal article" date="2007" name="J. Bacteriol.">
        <title>Whole-genome analysis of the methyl tert-butyl ether-degrading beta-proteobacterium Methylibium petroleiphilum PM1.</title>
        <authorList>
            <person name="Kane S.R."/>
            <person name="Chakicherla A.Y."/>
            <person name="Chain P.S.G."/>
            <person name="Schmidt R."/>
            <person name="Shin M.W."/>
            <person name="Legler T.C."/>
            <person name="Scow K.M."/>
            <person name="Larimer F.W."/>
            <person name="Lucas S.M."/>
            <person name="Richardson P.M."/>
            <person name="Hristova K.R."/>
        </authorList>
    </citation>
    <scope>NUCLEOTIDE SEQUENCE [LARGE SCALE GENOMIC DNA]</scope>
    <source>
        <strain evidence="2">ATCC BAA-1232 / LMG 22953 / PM1</strain>
    </source>
</reference>
<dbReference type="NCBIfam" id="TIGR04418">
    <property type="entry name" value="PriB_gamma"/>
    <property type="match status" value="1"/>
</dbReference>
<dbReference type="eggNOG" id="COG2965">
    <property type="taxonomic scope" value="Bacteria"/>
</dbReference>
<proteinExistence type="predicted"/>
<protein>
    <submittedName>
        <fullName evidence="1">Restart primosome assembly protein PriB</fullName>
    </submittedName>
</protein>
<dbReference type="AlphaFoldDB" id="A2SG00"/>
<organism evidence="1 2">
    <name type="scientific">Methylibium petroleiphilum (strain ATCC BAA-1232 / LMG 22953 / PM1)</name>
    <dbReference type="NCBI Taxonomy" id="420662"/>
    <lineage>
        <taxon>Bacteria</taxon>
        <taxon>Pseudomonadati</taxon>
        <taxon>Pseudomonadota</taxon>
        <taxon>Betaproteobacteria</taxon>
        <taxon>Burkholderiales</taxon>
        <taxon>Sphaerotilaceae</taxon>
        <taxon>Methylibium</taxon>
    </lineage>
</organism>
<dbReference type="HOGENOM" id="CLU_166075_1_2_4"/>
<dbReference type="STRING" id="420662.Mpe_A1527"/>
<evidence type="ECO:0000313" key="2">
    <source>
        <dbReference type="Proteomes" id="UP000000366"/>
    </source>
</evidence>
<evidence type="ECO:0000313" key="1">
    <source>
        <dbReference type="EMBL" id="ABM94489.1"/>
    </source>
</evidence>
<dbReference type="GO" id="GO:0006260">
    <property type="term" value="P:DNA replication"/>
    <property type="evidence" value="ECO:0007669"/>
    <property type="project" value="InterPro"/>
</dbReference>
<dbReference type="InterPro" id="IPR023646">
    <property type="entry name" value="Prisomal_replication_PriB"/>
</dbReference>